<sequence length="316" mass="35097">MQRDKFPRTGKRGVPQQFPRRLYNMLEHETTEAETSGKEPILAWSKTGKAFGISDVAMFANLVLPKHFKTSKFSSFQRNLNLYGFSKVRRGPDVDMYSHPCFIRGQPELLGELKKSKKGSKSKGFHPDKNNVMYAVAADQSLKSANWQHPPAASNIKQDLAAGIRAVSPSHYYAHAQNTAQSLLGPRNRSISLSFPEMNPYSMQPHQLGQSNNDGGFQPLPRGLALDSALQAAKMHPNAAAYFQQPVVMPNAILKNAEQVVKNQGEMHTQETVQAPKNLDLLSYASVFITYILEHVHSSLGSRSPDHSFLIISALL</sequence>
<dbReference type="GO" id="GO:0003700">
    <property type="term" value="F:DNA-binding transcription factor activity"/>
    <property type="evidence" value="ECO:0007669"/>
    <property type="project" value="InterPro"/>
</dbReference>
<evidence type="ECO:0000313" key="8">
    <source>
        <dbReference type="Proteomes" id="UP001054902"/>
    </source>
</evidence>
<feature type="region of interest" description="Disordered" evidence="5">
    <location>
        <begin position="195"/>
        <end position="220"/>
    </location>
</feature>
<dbReference type="InterPro" id="IPR000232">
    <property type="entry name" value="HSF_DNA-bd"/>
</dbReference>
<dbReference type="PANTHER" id="PTHR10015:SF427">
    <property type="entry name" value="HEAT SHOCK FACTOR PROTEIN"/>
    <property type="match status" value="1"/>
</dbReference>
<reference evidence="7 8" key="1">
    <citation type="journal article" date="2021" name="Sci. Rep.">
        <title>The genome of the diatom Chaetoceros tenuissimus carries an ancient integrated fragment of an extant virus.</title>
        <authorList>
            <person name="Hongo Y."/>
            <person name="Kimura K."/>
            <person name="Takaki Y."/>
            <person name="Yoshida Y."/>
            <person name="Baba S."/>
            <person name="Kobayashi G."/>
            <person name="Nagasaki K."/>
            <person name="Hano T."/>
            <person name="Tomaru Y."/>
        </authorList>
    </citation>
    <scope>NUCLEOTIDE SEQUENCE [LARGE SCALE GENOMIC DNA]</scope>
    <source>
        <strain evidence="7 8">NIES-3715</strain>
    </source>
</reference>
<dbReference type="GO" id="GO:0043565">
    <property type="term" value="F:sequence-specific DNA binding"/>
    <property type="evidence" value="ECO:0007669"/>
    <property type="project" value="InterPro"/>
</dbReference>
<comment type="caution">
    <text evidence="7">The sequence shown here is derived from an EMBL/GenBank/DDBJ whole genome shotgun (WGS) entry which is preliminary data.</text>
</comment>
<evidence type="ECO:0000256" key="4">
    <source>
        <dbReference type="RuleBase" id="RU004020"/>
    </source>
</evidence>
<dbReference type="AlphaFoldDB" id="A0AAD3D4P8"/>
<dbReference type="SUPFAM" id="SSF46785">
    <property type="entry name" value="Winged helix' DNA-binding domain"/>
    <property type="match status" value="1"/>
</dbReference>
<feature type="domain" description="HSF-type DNA-binding" evidence="6">
    <location>
        <begin position="14"/>
        <end position="116"/>
    </location>
</feature>
<feature type="compositionally biased region" description="Polar residues" evidence="5">
    <location>
        <begin position="201"/>
        <end position="215"/>
    </location>
</feature>
<evidence type="ECO:0000256" key="1">
    <source>
        <dbReference type="ARBA" id="ARBA00004123"/>
    </source>
</evidence>
<dbReference type="EMBL" id="BLLK01000051">
    <property type="protein sequence ID" value="GFH56009.1"/>
    <property type="molecule type" value="Genomic_DNA"/>
</dbReference>
<dbReference type="PANTHER" id="PTHR10015">
    <property type="entry name" value="HEAT SHOCK TRANSCRIPTION FACTOR"/>
    <property type="match status" value="1"/>
</dbReference>
<evidence type="ECO:0000256" key="2">
    <source>
        <dbReference type="ARBA" id="ARBA00023125"/>
    </source>
</evidence>
<keyword evidence="2" id="KW-0238">DNA-binding</keyword>
<accession>A0AAD3D4P8</accession>
<dbReference type="SMART" id="SM00415">
    <property type="entry name" value="HSF"/>
    <property type="match status" value="1"/>
</dbReference>
<organism evidence="7 8">
    <name type="scientific">Chaetoceros tenuissimus</name>
    <dbReference type="NCBI Taxonomy" id="426638"/>
    <lineage>
        <taxon>Eukaryota</taxon>
        <taxon>Sar</taxon>
        <taxon>Stramenopiles</taxon>
        <taxon>Ochrophyta</taxon>
        <taxon>Bacillariophyta</taxon>
        <taxon>Coscinodiscophyceae</taxon>
        <taxon>Chaetocerotophycidae</taxon>
        <taxon>Chaetocerotales</taxon>
        <taxon>Chaetocerotaceae</taxon>
        <taxon>Chaetoceros</taxon>
    </lineage>
</organism>
<protein>
    <recommendedName>
        <fullName evidence="6">HSF-type DNA-binding domain-containing protein</fullName>
    </recommendedName>
</protein>
<comment type="similarity">
    <text evidence="4">Belongs to the HSF family.</text>
</comment>
<gene>
    <name evidence="7" type="ORF">CTEN210_12485</name>
</gene>
<dbReference type="Pfam" id="PF00447">
    <property type="entry name" value="HSF_DNA-bind"/>
    <property type="match status" value="1"/>
</dbReference>
<name>A0AAD3D4P8_9STRA</name>
<dbReference type="InterPro" id="IPR036388">
    <property type="entry name" value="WH-like_DNA-bd_sf"/>
</dbReference>
<dbReference type="Proteomes" id="UP001054902">
    <property type="component" value="Unassembled WGS sequence"/>
</dbReference>
<evidence type="ECO:0000256" key="5">
    <source>
        <dbReference type="SAM" id="MobiDB-lite"/>
    </source>
</evidence>
<dbReference type="Gene3D" id="1.10.10.10">
    <property type="entry name" value="Winged helix-like DNA-binding domain superfamily/Winged helix DNA-binding domain"/>
    <property type="match status" value="1"/>
</dbReference>
<comment type="subcellular location">
    <subcellularLocation>
        <location evidence="1">Nucleus</location>
    </subcellularLocation>
</comment>
<evidence type="ECO:0000256" key="3">
    <source>
        <dbReference type="ARBA" id="ARBA00023242"/>
    </source>
</evidence>
<keyword evidence="8" id="KW-1185">Reference proteome</keyword>
<proteinExistence type="inferred from homology"/>
<evidence type="ECO:0000313" key="7">
    <source>
        <dbReference type="EMBL" id="GFH56009.1"/>
    </source>
</evidence>
<evidence type="ECO:0000259" key="6">
    <source>
        <dbReference type="SMART" id="SM00415"/>
    </source>
</evidence>
<keyword evidence="3" id="KW-0539">Nucleus</keyword>
<dbReference type="PRINTS" id="PR00056">
    <property type="entry name" value="HSFDOMAIN"/>
</dbReference>
<dbReference type="GO" id="GO:0005634">
    <property type="term" value="C:nucleus"/>
    <property type="evidence" value="ECO:0007669"/>
    <property type="project" value="UniProtKB-SubCell"/>
</dbReference>
<dbReference type="InterPro" id="IPR036390">
    <property type="entry name" value="WH_DNA-bd_sf"/>
</dbReference>